<evidence type="ECO:0000256" key="2">
    <source>
        <dbReference type="ARBA" id="ARBA00022649"/>
    </source>
</evidence>
<dbReference type="PANTHER" id="PTHR33571:SF19">
    <property type="entry name" value="PROTEIN ADENYLYLTRANSFERASE MJ0128-RELATED"/>
    <property type="match status" value="1"/>
</dbReference>
<dbReference type="GO" id="GO:0016779">
    <property type="term" value="F:nucleotidyltransferase activity"/>
    <property type="evidence" value="ECO:0007669"/>
    <property type="project" value="UniProtKB-KW"/>
</dbReference>
<evidence type="ECO:0000256" key="8">
    <source>
        <dbReference type="ARBA" id="ARBA00022842"/>
    </source>
</evidence>
<dbReference type="OrthoDB" id="5334523at2"/>
<comment type="similarity">
    <text evidence="9">Belongs to the MntA antitoxin family.</text>
</comment>
<sequence length="102" mass="11439">MTKEIIINQLSKLKPKYEKEGLKIYGLFGSYAHDQATPESDIDILVEATPEFAARYGFSAIARLKDIEKEISNILGVKVDLADRSGMGQTAKKFIIDRTIYV</sequence>
<feature type="domain" description="Polymerase nucleotidyl transferase" evidence="10">
    <location>
        <begin position="25"/>
        <end position="102"/>
    </location>
</feature>
<comment type="cofactor">
    <cofactor evidence="1">
        <name>Mg(2+)</name>
        <dbReference type="ChEBI" id="CHEBI:18420"/>
    </cofactor>
</comment>
<evidence type="ECO:0000256" key="1">
    <source>
        <dbReference type="ARBA" id="ARBA00001946"/>
    </source>
</evidence>
<accession>A0A1I5MAA7</accession>
<gene>
    <name evidence="11" type="ORF">SAMN05216234_10561</name>
</gene>
<dbReference type="SUPFAM" id="SSF81301">
    <property type="entry name" value="Nucleotidyltransferase"/>
    <property type="match status" value="1"/>
</dbReference>
<evidence type="ECO:0000256" key="7">
    <source>
        <dbReference type="ARBA" id="ARBA00022840"/>
    </source>
</evidence>
<dbReference type="Proteomes" id="UP000199227">
    <property type="component" value="Unassembled WGS sequence"/>
</dbReference>
<evidence type="ECO:0000256" key="6">
    <source>
        <dbReference type="ARBA" id="ARBA00022741"/>
    </source>
</evidence>
<dbReference type="PANTHER" id="PTHR33571">
    <property type="entry name" value="SSL8005 PROTEIN"/>
    <property type="match status" value="1"/>
</dbReference>
<keyword evidence="4" id="KW-0548">Nucleotidyltransferase</keyword>
<name>A0A1I5MAA7_9BACT</name>
<keyword evidence="12" id="KW-1185">Reference proteome</keyword>
<evidence type="ECO:0000256" key="9">
    <source>
        <dbReference type="ARBA" id="ARBA00038276"/>
    </source>
</evidence>
<proteinExistence type="inferred from homology"/>
<evidence type="ECO:0000256" key="4">
    <source>
        <dbReference type="ARBA" id="ARBA00022695"/>
    </source>
</evidence>
<dbReference type="InterPro" id="IPR043519">
    <property type="entry name" value="NT_sf"/>
</dbReference>
<dbReference type="InterPro" id="IPR002934">
    <property type="entry name" value="Polymerase_NTP_transf_dom"/>
</dbReference>
<dbReference type="EMBL" id="FOXB01000005">
    <property type="protein sequence ID" value="SFP05951.1"/>
    <property type="molecule type" value="Genomic_DNA"/>
</dbReference>
<dbReference type="GO" id="GO:0046872">
    <property type="term" value="F:metal ion binding"/>
    <property type="evidence" value="ECO:0007669"/>
    <property type="project" value="UniProtKB-KW"/>
</dbReference>
<dbReference type="AlphaFoldDB" id="A0A1I5MAA7"/>
<dbReference type="CDD" id="cd05403">
    <property type="entry name" value="NT_KNTase_like"/>
    <property type="match status" value="1"/>
</dbReference>
<keyword evidence="3" id="KW-0808">Transferase</keyword>
<organism evidence="11 12">
    <name type="scientific">Hydrogenimonas thermophila</name>
    <dbReference type="NCBI Taxonomy" id="223786"/>
    <lineage>
        <taxon>Bacteria</taxon>
        <taxon>Pseudomonadati</taxon>
        <taxon>Campylobacterota</taxon>
        <taxon>Epsilonproteobacteria</taxon>
        <taxon>Campylobacterales</taxon>
        <taxon>Hydrogenimonadaceae</taxon>
        <taxon>Hydrogenimonas</taxon>
    </lineage>
</organism>
<evidence type="ECO:0000313" key="12">
    <source>
        <dbReference type="Proteomes" id="UP000199227"/>
    </source>
</evidence>
<keyword evidence="6" id="KW-0547">Nucleotide-binding</keyword>
<keyword evidence="2" id="KW-1277">Toxin-antitoxin system</keyword>
<dbReference type="STRING" id="223786.SAMN05216234_10561"/>
<keyword evidence="5" id="KW-0479">Metal-binding</keyword>
<dbReference type="RefSeq" id="WP_092911025.1">
    <property type="nucleotide sequence ID" value="NZ_CP136592.1"/>
</dbReference>
<reference evidence="11 12" key="1">
    <citation type="submission" date="2016-10" db="EMBL/GenBank/DDBJ databases">
        <authorList>
            <person name="de Groot N.N."/>
        </authorList>
    </citation>
    <scope>NUCLEOTIDE SEQUENCE [LARGE SCALE GENOMIC DNA]</scope>
    <source>
        <strain evidence="11 12">EP1-55-1</strain>
    </source>
</reference>
<dbReference type="GO" id="GO:0005524">
    <property type="term" value="F:ATP binding"/>
    <property type="evidence" value="ECO:0007669"/>
    <property type="project" value="UniProtKB-KW"/>
</dbReference>
<dbReference type="InterPro" id="IPR052038">
    <property type="entry name" value="Type-VII_TA_antitoxin"/>
</dbReference>
<dbReference type="Pfam" id="PF01909">
    <property type="entry name" value="NTP_transf_2"/>
    <property type="match status" value="1"/>
</dbReference>
<evidence type="ECO:0000256" key="3">
    <source>
        <dbReference type="ARBA" id="ARBA00022679"/>
    </source>
</evidence>
<evidence type="ECO:0000313" key="11">
    <source>
        <dbReference type="EMBL" id="SFP05951.1"/>
    </source>
</evidence>
<keyword evidence="8" id="KW-0460">Magnesium</keyword>
<protein>
    <recommendedName>
        <fullName evidence="10">Polymerase nucleotidyl transferase domain-containing protein</fullName>
    </recommendedName>
</protein>
<dbReference type="Gene3D" id="3.30.460.10">
    <property type="entry name" value="Beta Polymerase, domain 2"/>
    <property type="match status" value="1"/>
</dbReference>
<evidence type="ECO:0000256" key="5">
    <source>
        <dbReference type="ARBA" id="ARBA00022723"/>
    </source>
</evidence>
<keyword evidence="7" id="KW-0067">ATP-binding</keyword>
<evidence type="ECO:0000259" key="10">
    <source>
        <dbReference type="Pfam" id="PF01909"/>
    </source>
</evidence>